<evidence type="ECO:0000313" key="3">
    <source>
        <dbReference type="Proteomes" id="UP000035088"/>
    </source>
</evidence>
<accession>G7H742</accession>
<dbReference type="Proteomes" id="UP000035088">
    <property type="component" value="Unassembled WGS sequence"/>
</dbReference>
<gene>
    <name evidence="2" type="ORF">GOARA_082_00560</name>
</gene>
<dbReference type="EMBL" id="BAEE01000082">
    <property type="protein sequence ID" value="GAB11667.1"/>
    <property type="molecule type" value="Genomic_DNA"/>
</dbReference>
<dbReference type="STRING" id="1073574.GOARA_082_00560"/>
<dbReference type="SMART" id="SM00880">
    <property type="entry name" value="CHAD"/>
    <property type="match status" value="1"/>
</dbReference>
<dbReference type="Pfam" id="PF05235">
    <property type="entry name" value="CHAD"/>
    <property type="match status" value="1"/>
</dbReference>
<organism evidence="2 3">
    <name type="scientific">Gordonia araii NBRC 100433</name>
    <dbReference type="NCBI Taxonomy" id="1073574"/>
    <lineage>
        <taxon>Bacteria</taxon>
        <taxon>Bacillati</taxon>
        <taxon>Actinomycetota</taxon>
        <taxon>Actinomycetes</taxon>
        <taxon>Mycobacteriales</taxon>
        <taxon>Gordoniaceae</taxon>
        <taxon>Gordonia</taxon>
    </lineage>
</organism>
<dbReference type="InterPro" id="IPR007899">
    <property type="entry name" value="CHAD_dom"/>
</dbReference>
<dbReference type="PANTHER" id="PTHR39339:SF1">
    <property type="entry name" value="CHAD DOMAIN-CONTAINING PROTEIN"/>
    <property type="match status" value="1"/>
</dbReference>
<comment type="caution">
    <text evidence="2">The sequence shown here is derived from an EMBL/GenBank/DDBJ whole genome shotgun (WGS) entry which is preliminary data.</text>
</comment>
<evidence type="ECO:0000259" key="1">
    <source>
        <dbReference type="PROSITE" id="PS51708"/>
    </source>
</evidence>
<evidence type="ECO:0000313" key="2">
    <source>
        <dbReference type="EMBL" id="GAB11667.1"/>
    </source>
</evidence>
<protein>
    <recommendedName>
        <fullName evidence="1">CHAD domain-containing protein</fullName>
    </recommendedName>
</protein>
<dbReference type="Gene3D" id="1.40.20.10">
    <property type="entry name" value="CHAD domain"/>
    <property type="match status" value="1"/>
</dbReference>
<name>G7H742_9ACTN</name>
<feature type="domain" description="CHAD" evidence="1">
    <location>
        <begin position="4"/>
        <end position="286"/>
    </location>
</feature>
<sequence>MGAPRTLAEIVGRYVDAQIAVLLDAEPRLLDGRLEAVHPARVAVRRLRSTLRTFDVYKRSAADVLGAELRWFGSVLGEVRDLDVQSRRLAAALDDVAERESAVAAAALLDDEAAARSRTAWVHVGAALGSPRYARLRSLLDDWTETPPLRKRAGRPADTVVAYVDAADRILRERIGLAVRAAAEGSADGPERAHAARKAGKRHRYAAELALPVLGEPGRLLIEQRTALQDALGEQQDATVAQRFVAELADAADDPAKPALDAVLRRELQTIADAGRVLDELASRLA</sequence>
<dbReference type="PANTHER" id="PTHR39339">
    <property type="entry name" value="SLR1444 PROTEIN"/>
    <property type="match status" value="1"/>
</dbReference>
<proteinExistence type="predicted"/>
<dbReference type="RefSeq" id="WP_007323742.1">
    <property type="nucleotide sequence ID" value="NZ_BAEE01000082.1"/>
</dbReference>
<reference evidence="2 3" key="1">
    <citation type="submission" date="2011-11" db="EMBL/GenBank/DDBJ databases">
        <title>Whole genome shotgun sequence of Gordonia araii NBRC 100433.</title>
        <authorList>
            <person name="Yoshida Y."/>
            <person name="Hosoyama A."/>
            <person name="Tsuchikane K."/>
            <person name="Katsumata H."/>
            <person name="Yamazaki S."/>
            <person name="Fujita N."/>
        </authorList>
    </citation>
    <scope>NUCLEOTIDE SEQUENCE [LARGE SCALE GENOMIC DNA]</scope>
    <source>
        <strain evidence="2 3">NBRC 100433</strain>
    </source>
</reference>
<dbReference type="InterPro" id="IPR038186">
    <property type="entry name" value="CHAD_dom_sf"/>
</dbReference>
<dbReference type="AlphaFoldDB" id="G7H742"/>
<dbReference type="PROSITE" id="PS51708">
    <property type="entry name" value="CHAD"/>
    <property type="match status" value="1"/>
</dbReference>
<keyword evidence="3" id="KW-1185">Reference proteome</keyword>